<sequence>MINPIYKENIREAIKRQLWLAKAEEGELRMEFLDYIISYCERLKKSGVKKRKQRTRYGASGKEDAKEDS</sequence>
<evidence type="ECO:0000313" key="2">
    <source>
        <dbReference type="EMBL" id="KON34663.1"/>
    </source>
</evidence>
<proteinExistence type="predicted"/>
<feature type="region of interest" description="Disordered" evidence="1">
    <location>
        <begin position="49"/>
        <end position="69"/>
    </location>
</feature>
<name>A0A0M0C1E2_9ARCH</name>
<protein>
    <submittedName>
        <fullName evidence="2">Uncharacterized protein</fullName>
    </submittedName>
</protein>
<comment type="caution">
    <text evidence="2">The sequence shown here is derived from an EMBL/GenBank/DDBJ whole genome shotgun (WGS) entry which is preliminary data.</text>
</comment>
<accession>A0A0M0C1E2</accession>
<organism evidence="2 3">
    <name type="scientific">miscellaneous Crenarchaeota group-1 archaeon SG8-32-1</name>
    <dbReference type="NCBI Taxonomy" id="1685124"/>
    <lineage>
        <taxon>Archaea</taxon>
        <taxon>Candidatus Bathyarchaeota</taxon>
        <taxon>MCG-1</taxon>
    </lineage>
</organism>
<dbReference type="EMBL" id="LFWU01000001">
    <property type="protein sequence ID" value="KON34663.1"/>
    <property type="molecule type" value="Genomic_DNA"/>
</dbReference>
<feature type="non-terminal residue" evidence="2">
    <location>
        <position position="69"/>
    </location>
</feature>
<evidence type="ECO:0000256" key="1">
    <source>
        <dbReference type="SAM" id="MobiDB-lite"/>
    </source>
</evidence>
<dbReference type="Proteomes" id="UP000037237">
    <property type="component" value="Unassembled WGS sequence"/>
</dbReference>
<gene>
    <name evidence="2" type="ORF">AC477_00005</name>
</gene>
<dbReference type="AlphaFoldDB" id="A0A0M0C1E2"/>
<reference evidence="2 3" key="1">
    <citation type="submission" date="2015-06" db="EMBL/GenBank/DDBJ databases">
        <title>New insights into the roles of widespread benthic archaea in carbon and nitrogen cycling.</title>
        <authorList>
            <person name="Lazar C.S."/>
            <person name="Baker B.J."/>
            <person name="Seitz K.W."/>
            <person name="Hyde A.S."/>
            <person name="Dick G.J."/>
            <person name="Hinrichs K.-U."/>
            <person name="Teske A.P."/>
        </authorList>
    </citation>
    <scope>NUCLEOTIDE SEQUENCE [LARGE SCALE GENOMIC DNA]</scope>
    <source>
        <strain evidence="2">SG8-32-1</strain>
    </source>
</reference>
<evidence type="ECO:0000313" key="3">
    <source>
        <dbReference type="Proteomes" id="UP000037237"/>
    </source>
</evidence>